<dbReference type="Proteomes" id="UP000314982">
    <property type="component" value="Unassembled WGS sequence"/>
</dbReference>
<evidence type="ECO:0000313" key="2">
    <source>
        <dbReference type="Proteomes" id="UP000314982"/>
    </source>
</evidence>
<reference evidence="2" key="1">
    <citation type="submission" date="2018-06" db="EMBL/GenBank/DDBJ databases">
        <title>Genome assembly of Danube salmon.</title>
        <authorList>
            <person name="Macqueen D.J."/>
            <person name="Gundappa M.K."/>
        </authorList>
    </citation>
    <scope>NUCLEOTIDE SEQUENCE [LARGE SCALE GENOMIC DNA]</scope>
</reference>
<accession>A0A4W5L202</accession>
<organism evidence="1 2">
    <name type="scientific">Hucho hucho</name>
    <name type="common">huchen</name>
    <dbReference type="NCBI Taxonomy" id="62062"/>
    <lineage>
        <taxon>Eukaryota</taxon>
        <taxon>Metazoa</taxon>
        <taxon>Chordata</taxon>
        <taxon>Craniata</taxon>
        <taxon>Vertebrata</taxon>
        <taxon>Euteleostomi</taxon>
        <taxon>Actinopterygii</taxon>
        <taxon>Neopterygii</taxon>
        <taxon>Teleostei</taxon>
        <taxon>Protacanthopterygii</taxon>
        <taxon>Salmoniformes</taxon>
        <taxon>Salmonidae</taxon>
        <taxon>Salmoninae</taxon>
        <taxon>Hucho</taxon>
    </lineage>
</organism>
<dbReference type="AlphaFoldDB" id="A0A4W5L202"/>
<dbReference type="STRING" id="62062.ENSHHUP00000018249"/>
<dbReference type="Ensembl" id="ENSHHUT00000018906.1">
    <property type="protein sequence ID" value="ENSHHUP00000018249.1"/>
    <property type="gene ID" value="ENSHHUG00000011374.1"/>
</dbReference>
<dbReference type="GeneTree" id="ENSGT00940000168651"/>
<name>A0A4W5L202_9TELE</name>
<evidence type="ECO:0000313" key="1">
    <source>
        <dbReference type="Ensembl" id="ENSHHUP00000018249.1"/>
    </source>
</evidence>
<keyword evidence="2" id="KW-1185">Reference proteome</keyword>
<reference evidence="1" key="2">
    <citation type="submission" date="2025-08" db="UniProtKB">
        <authorList>
            <consortium name="Ensembl"/>
        </authorList>
    </citation>
    <scope>IDENTIFICATION</scope>
</reference>
<proteinExistence type="predicted"/>
<protein>
    <submittedName>
        <fullName evidence="1">Uncharacterized protein</fullName>
    </submittedName>
</protein>
<reference evidence="1" key="3">
    <citation type="submission" date="2025-09" db="UniProtKB">
        <authorList>
            <consortium name="Ensembl"/>
        </authorList>
    </citation>
    <scope>IDENTIFICATION</scope>
</reference>
<sequence>MTAEPTQKLYNPLIYYFLIIPLTSNPDLFITGVRSFRVTPHPSVHPGIMLSDPEAVTELCAPPLRAITLQLEDKANLTDWLSLLWPAAGKQGGQISPDHFQWFSYRDKALGYKMDLLAETFSNGKILLGSYMKKPLLVDHSATTVSNPDL</sequence>